<keyword evidence="6" id="KW-1185">Reference proteome</keyword>
<dbReference type="InterPro" id="IPR029055">
    <property type="entry name" value="Ntn_hydrolases_N"/>
</dbReference>
<comment type="caution">
    <text evidence="5">The sequence shown here is derived from an EMBL/GenBank/DDBJ whole genome shotgun (WGS) entry which is preliminary data.</text>
</comment>
<dbReference type="Gene3D" id="3.60.20.10">
    <property type="entry name" value="Glutamine Phosphoribosylpyrophosphate, subunit 1, domain 1"/>
    <property type="match status" value="1"/>
</dbReference>
<evidence type="ECO:0000313" key="6">
    <source>
        <dbReference type="Proteomes" id="UP001344447"/>
    </source>
</evidence>
<proteinExistence type="inferred from homology"/>
<keyword evidence="1 4" id="KW-0963">Cytoplasm</keyword>
<dbReference type="GO" id="GO:0005737">
    <property type="term" value="C:cytoplasm"/>
    <property type="evidence" value="ECO:0007669"/>
    <property type="project" value="UniProtKB-SubCell"/>
</dbReference>
<dbReference type="SUPFAM" id="SSF56235">
    <property type="entry name" value="N-terminal nucleophile aminohydrolases (Ntn hydrolases)"/>
    <property type="match status" value="1"/>
</dbReference>
<keyword evidence="2 4" id="KW-0647">Proteasome</keyword>
<comment type="similarity">
    <text evidence="4">Belongs to the peptidase T1B family.</text>
</comment>
<dbReference type="InterPro" id="IPR023333">
    <property type="entry name" value="Proteasome_suB-type"/>
</dbReference>
<dbReference type="GO" id="GO:0010498">
    <property type="term" value="P:proteasomal protein catabolic process"/>
    <property type="evidence" value="ECO:0007669"/>
    <property type="project" value="InterPro"/>
</dbReference>
<dbReference type="Proteomes" id="UP001344447">
    <property type="component" value="Unassembled WGS sequence"/>
</dbReference>
<dbReference type="PANTHER" id="PTHR32194:SF2">
    <property type="entry name" value="PROTEASOME SUBUNIT BETA TYPE-1"/>
    <property type="match status" value="1"/>
</dbReference>
<comment type="subcellular location">
    <subcellularLocation>
        <location evidence="4">Cytoplasm</location>
    </subcellularLocation>
    <subcellularLocation>
        <location evidence="4">Nucleus</location>
    </subcellularLocation>
</comment>
<dbReference type="Pfam" id="PF00227">
    <property type="entry name" value="Proteasome"/>
    <property type="match status" value="1"/>
</dbReference>
<evidence type="ECO:0000256" key="4">
    <source>
        <dbReference type="RuleBase" id="RU004203"/>
    </source>
</evidence>
<dbReference type="CDD" id="cd03758">
    <property type="entry name" value="proteasome_beta_type_2"/>
    <property type="match status" value="1"/>
</dbReference>
<evidence type="ECO:0000256" key="3">
    <source>
        <dbReference type="ARBA" id="ARBA00023242"/>
    </source>
</evidence>
<reference evidence="5 6" key="1">
    <citation type="submission" date="2023-11" db="EMBL/GenBank/DDBJ databases">
        <title>Dfirmibasis_genome.</title>
        <authorList>
            <person name="Edelbroek B."/>
            <person name="Kjellin J."/>
            <person name="Jerlstrom-Hultqvist J."/>
            <person name="Soderbom F."/>
        </authorList>
    </citation>
    <scope>NUCLEOTIDE SEQUENCE [LARGE SCALE GENOMIC DNA]</scope>
    <source>
        <strain evidence="5 6">TNS-C-14</strain>
    </source>
</reference>
<dbReference type="InterPro" id="IPR001353">
    <property type="entry name" value="Proteasome_sua/b"/>
</dbReference>
<comment type="subunit">
    <text evidence="4">Component of the proteasome complex.</text>
</comment>
<evidence type="ECO:0000256" key="2">
    <source>
        <dbReference type="ARBA" id="ARBA00022942"/>
    </source>
</evidence>
<comment type="function">
    <text evidence="4">Component of the proteasome, a multicatalytic proteinase complex which is characterized by its ability to cleave peptides with Arg, Phe, Tyr, Leu, and Glu adjacent to the leaving group at neutral or slightly basic pH. The proteasome has an ATP-dependent proteolytic activity.</text>
</comment>
<keyword evidence="3 4" id="KW-0539">Nucleus</keyword>
<dbReference type="GO" id="GO:0005634">
    <property type="term" value="C:nucleus"/>
    <property type="evidence" value="ECO:0007669"/>
    <property type="project" value="UniProtKB-SubCell"/>
</dbReference>
<dbReference type="PROSITE" id="PS51476">
    <property type="entry name" value="PROTEASOME_BETA_2"/>
    <property type="match status" value="1"/>
</dbReference>
<dbReference type="PANTHER" id="PTHR32194">
    <property type="entry name" value="METALLOPROTEASE TLDD"/>
    <property type="match status" value="1"/>
</dbReference>
<evidence type="ECO:0000256" key="1">
    <source>
        <dbReference type="ARBA" id="ARBA00022490"/>
    </source>
</evidence>
<sequence length="197" mass="21924">METLLAFKVKGGVLCLADSSVNHSIVKMKDDEDKILEIDGHKLLLSAGEAGDRVQFTEYISKNIKLYSLRNGYPMSTPAAANFIRNELATSIRSHPYSINLILAGYDKEVEGGASLYYMDYLGSLQKLNFGCHGYASYFLLGLLDRHHKCDLSLEEGINLMNLCTTELKTRFLVSGKYTLKFVSAEGIKILPFNAPQ</sequence>
<dbReference type="InterPro" id="IPR035206">
    <property type="entry name" value="Proteasome_beta2"/>
</dbReference>
<evidence type="ECO:0000313" key="5">
    <source>
        <dbReference type="EMBL" id="KAK5576026.1"/>
    </source>
</evidence>
<protein>
    <recommendedName>
        <fullName evidence="4">Proteasome subunit beta</fullName>
    </recommendedName>
</protein>
<dbReference type="FunFam" id="3.60.20.10:FF:000008">
    <property type="entry name" value="Proteasome subunit beta type-4"/>
    <property type="match status" value="1"/>
</dbReference>
<organism evidence="5 6">
    <name type="scientific">Dictyostelium firmibasis</name>
    <dbReference type="NCBI Taxonomy" id="79012"/>
    <lineage>
        <taxon>Eukaryota</taxon>
        <taxon>Amoebozoa</taxon>
        <taxon>Evosea</taxon>
        <taxon>Eumycetozoa</taxon>
        <taxon>Dictyostelia</taxon>
        <taxon>Dictyosteliales</taxon>
        <taxon>Dictyosteliaceae</taxon>
        <taxon>Dictyostelium</taxon>
    </lineage>
</organism>
<accession>A0AAN7TU54</accession>
<dbReference type="EMBL" id="JAVFKY010000005">
    <property type="protein sequence ID" value="KAK5576026.1"/>
    <property type="molecule type" value="Genomic_DNA"/>
</dbReference>
<gene>
    <name evidence="5" type="ORF">RB653_007164</name>
</gene>
<name>A0AAN7TU54_9MYCE</name>
<dbReference type="AlphaFoldDB" id="A0AAN7TU54"/>
<dbReference type="GO" id="GO:0005839">
    <property type="term" value="C:proteasome core complex"/>
    <property type="evidence" value="ECO:0007669"/>
    <property type="project" value="InterPro"/>
</dbReference>